<evidence type="ECO:0000256" key="2">
    <source>
        <dbReference type="ARBA" id="ARBA00023015"/>
    </source>
</evidence>
<comment type="similarity">
    <text evidence="1">Belongs to the LysR transcriptional regulatory family.</text>
</comment>
<evidence type="ECO:0000256" key="3">
    <source>
        <dbReference type="ARBA" id="ARBA00023125"/>
    </source>
</evidence>
<organism evidence="6 7">
    <name type="scientific">Pseudonocardia alaniniphila</name>
    <dbReference type="NCBI Taxonomy" id="75291"/>
    <lineage>
        <taxon>Bacteria</taxon>
        <taxon>Bacillati</taxon>
        <taxon>Actinomycetota</taxon>
        <taxon>Actinomycetes</taxon>
        <taxon>Pseudonocardiales</taxon>
        <taxon>Pseudonocardiaceae</taxon>
        <taxon>Pseudonocardia</taxon>
    </lineage>
</organism>
<evidence type="ECO:0000313" key="6">
    <source>
        <dbReference type="EMBL" id="MCH6164378.1"/>
    </source>
</evidence>
<dbReference type="EMBL" id="JAKXMK010000002">
    <property type="protein sequence ID" value="MCH6164378.1"/>
    <property type="molecule type" value="Genomic_DNA"/>
</dbReference>
<keyword evidence="2" id="KW-0805">Transcription regulation</keyword>
<reference evidence="6 7" key="1">
    <citation type="submission" date="2022-03" db="EMBL/GenBank/DDBJ databases">
        <title>Pseudonocardia alaer sp. nov., a novel actinomycete isolated from reed forest soil.</title>
        <authorList>
            <person name="Wang L."/>
        </authorList>
    </citation>
    <scope>NUCLEOTIDE SEQUENCE [LARGE SCALE GENOMIC DNA]</scope>
    <source>
        <strain evidence="6 7">Y-16303</strain>
        <plasmid evidence="6">unnamed</plasmid>
    </source>
</reference>
<accession>A0ABS9T7F8</accession>
<keyword evidence="3" id="KW-0238">DNA-binding</keyword>
<dbReference type="SUPFAM" id="SSF53850">
    <property type="entry name" value="Periplasmic binding protein-like II"/>
    <property type="match status" value="1"/>
</dbReference>
<evidence type="ECO:0000256" key="4">
    <source>
        <dbReference type="ARBA" id="ARBA00023163"/>
    </source>
</evidence>
<dbReference type="InterPro" id="IPR036388">
    <property type="entry name" value="WH-like_DNA-bd_sf"/>
</dbReference>
<comment type="caution">
    <text evidence="6">The sequence shown here is derived from an EMBL/GenBank/DDBJ whole genome shotgun (WGS) entry which is preliminary data.</text>
</comment>
<keyword evidence="6" id="KW-0614">Plasmid</keyword>
<keyword evidence="7" id="KW-1185">Reference proteome</keyword>
<dbReference type="InterPro" id="IPR036390">
    <property type="entry name" value="WH_DNA-bd_sf"/>
</dbReference>
<dbReference type="PANTHER" id="PTHR30346:SF0">
    <property type="entry name" value="HCA OPERON TRANSCRIPTIONAL ACTIVATOR HCAR"/>
    <property type="match status" value="1"/>
</dbReference>
<geneLocation type="plasmid" evidence="6">
    <name>unnamed</name>
</geneLocation>
<sequence>MDEPASSEITFADLEMFVSFAEREHFGRTAADLGVSVATVQRGVRALERKLGIALVEQAGRQVRMLDAGRVLVREAQAVLRARLDAVDTTRAEAGRPQRLLRIAHTYSLGLGFVPAVLAELLQQQAGLRFHCRQSSANEVVSTLLRGECDVAFTSVSPTEADLVVEPLFTEYVLLAVPVGDPLAERDQVSLREVAGRPFISMELGASSRTHMINACARAGFVPRFAIEVSDLFVVEAMVGAGIGVSVVPEGMNDHRHPRVARIRIHDPDWAGRTIFLAYQRAIGQHPTVQALARIARRRGRERVSARGCAG</sequence>
<dbReference type="SUPFAM" id="SSF46785">
    <property type="entry name" value="Winged helix' DNA-binding domain"/>
    <property type="match status" value="1"/>
</dbReference>
<feature type="domain" description="HTH lysR-type" evidence="5">
    <location>
        <begin position="9"/>
        <end position="66"/>
    </location>
</feature>
<gene>
    <name evidence="6" type="ORF">MMF94_01685</name>
</gene>
<dbReference type="PROSITE" id="PS50931">
    <property type="entry name" value="HTH_LYSR"/>
    <property type="match status" value="1"/>
</dbReference>
<keyword evidence="4" id="KW-0804">Transcription</keyword>
<proteinExistence type="inferred from homology"/>
<dbReference type="InterPro" id="IPR000847">
    <property type="entry name" value="LysR_HTH_N"/>
</dbReference>
<name>A0ABS9T7F8_9PSEU</name>
<dbReference type="PANTHER" id="PTHR30346">
    <property type="entry name" value="TRANSCRIPTIONAL DUAL REGULATOR HCAR-RELATED"/>
    <property type="match status" value="1"/>
</dbReference>
<dbReference type="InterPro" id="IPR005119">
    <property type="entry name" value="LysR_subst-bd"/>
</dbReference>
<dbReference type="RefSeq" id="WP_241034578.1">
    <property type="nucleotide sequence ID" value="NZ_BAAAJF010000034.1"/>
</dbReference>
<dbReference type="Gene3D" id="1.10.10.10">
    <property type="entry name" value="Winged helix-like DNA-binding domain superfamily/Winged helix DNA-binding domain"/>
    <property type="match status" value="1"/>
</dbReference>
<evidence type="ECO:0000313" key="7">
    <source>
        <dbReference type="Proteomes" id="UP001299970"/>
    </source>
</evidence>
<evidence type="ECO:0000256" key="1">
    <source>
        <dbReference type="ARBA" id="ARBA00009437"/>
    </source>
</evidence>
<protein>
    <submittedName>
        <fullName evidence="6">LysR substrate-binding domain-containing protein</fullName>
    </submittedName>
</protein>
<dbReference type="Gene3D" id="3.40.190.290">
    <property type="match status" value="1"/>
</dbReference>
<dbReference type="Pfam" id="PF00126">
    <property type="entry name" value="HTH_1"/>
    <property type="match status" value="1"/>
</dbReference>
<dbReference type="Pfam" id="PF03466">
    <property type="entry name" value="LysR_substrate"/>
    <property type="match status" value="1"/>
</dbReference>
<dbReference type="Proteomes" id="UP001299970">
    <property type="component" value="Unassembled WGS sequence"/>
</dbReference>
<evidence type="ECO:0000259" key="5">
    <source>
        <dbReference type="PROSITE" id="PS50931"/>
    </source>
</evidence>